<sequence>MSAAVAYLAPMIFLGFAGFRLALSSGARTDPVQRAICGFAACSGLALLVNAPPTLRVLEPVVATEPVIWATRALKAYALTFLALLAVSLGSDDRRESGRRARRHHVGALLFQLVAAALFAASGVRVVPGAVVVEGSVALFLVYTALFVLYGVGCLALLCVALLRRAAAVGPGRLRAGLRILTLAGAVGAVWTGWGLSDIVSTAGTGRQPLGEHPVATLLSAVTALLVLAGTTVTLWGGPLAAPGRRLRARRRHRALGPLWRALHEATPEIALAPASDRLRPGWRTAEFALYRRVIEIHDGLLLLRPHFPTDAAYPPEGPTVAPGAAAADAARISRALENRRRGVAPGGAAGPPTPPPGGDTLEDEVAHLLRVTQEFTRARNTPGPRARAGG</sequence>
<gene>
    <name evidence="4" type="ORF">HCJ92_03505</name>
</gene>
<keyword evidence="2" id="KW-0812">Transmembrane</keyword>
<reference evidence="4 5" key="1">
    <citation type="submission" date="2020-03" db="EMBL/GenBank/DDBJ databases">
        <title>Draft genome of Streptomyces sp. ventii, isolated from the Axial Seamount in the Pacific Ocean, and resequencing of the two type strains Streptomyces lonarensis strain NCL 716 and Streptomyces bohaiensis strain 11A07.</title>
        <authorList>
            <person name="Loughran R.M."/>
            <person name="Pfannmuller K.M."/>
            <person name="Wasson B.J."/>
            <person name="Deadmond M.C."/>
            <person name="Paddock B.E."/>
            <person name="Koyack M.J."/>
            <person name="Gallegos D.A."/>
            <person name="Mitchell E.A."/>
            <person name="Ushijima B."/>
            <person name="Saw J.H."/>
            <person name="Mcphail K.L."/>
            <person name="Videau P."/>
        </authorList>
    </citation>
    <scope>NUCLEOTIDE SEQUENCE [LARGE SCALE GENOMIC DNA]</scope>
    <source>
        <strain evidence="5">5675061</strain>
    </source>
</reference>
<organism evidence="4 5">
    <name type="scientific">Streptomyces spiramenti</name>
    <dbReference type="NCBI Taxonomy" id="2720606"/>
    <lineage>
        <taxon>Bacteria</taxon>
        <taxon>Bacillati</taxon>
        <taxon>Actinomycetota</taxon>
        <taxon>Actinomycetes</taxon>
        <taxon>Kitasatosporales</taxon>
        <taxon>Streptomycetaceae</taxon>
        <taxon>Streptomyces</taxon>
    </lineage>
</organism>
<dbReference type="EMBL" id="JAAVJB010000014">
    <property type="protein sequence ID" value="NJP65372.1"/>
    <property type="molecule type" value="Genomic_DNA"/>
</dbReference>
<dbReference type="Proteomes" id="UP000746503">
    <property type="component" value="Unassembled WGS sequence"/>
</dbReference>
<dbReference type="RefSeq" id="WP_167931901.1">
    <property type="nucleotide sequence ID" value="NZ_JAAVJB010000014.1"/>
</dbReference>
<evidence type="ECO:0000313" key="5">
    <source>
        <dbReference type="Proteomes" id="UP000746503"/>
    </source>
</evidence>
<dbReference type="InterPro" id="IPR046675">
    <property type="entry name" value="DUF6545"/>
</dbReference>
<dbReference type="NCBIfam" id="NF042915">
    <property type="entry name" value="MAB_1171c_fam"/>
    <property type="match status" value="1"/>
</dbReference>
<evidence type="ECO:0000259" key="3">
    <source>
        <dbReference type="Pfam" id="PF20182"/>
    </source>
</evidence>
<keyword evidence="2" id="KW-0472">Membrane</keyword>
<comment type="caution">
    <text evidence="4">The sequence shown here is derived from an EMBL/GenBank/DDBJ whole genome shotgun (WGS) entry which is preliminary data.</text>
</comment>
<evidence type="ECO:0000313" key="4">
    <source>
        <dbReference type="EMBL" id="NJP65372.1"/>
    </source>
</evidence>
<feature type="transmembrane region" description="Helical" evidence="2">
    <location>
        <begin position="35"/>
        <end position="55"/>
    </location>
</feature>
<name>A0ABX1ALM3_9ACTN</name>
<proteinExistence type="predicted"/>
<evidence type="ECO:0000256" key="2">
    <source>
        <dbReference type="SAM" id="Phobius"/>
    </source>
</evidence>
<evidence type="ECO:0000256" key="1">
    <source>
        <dbReference type="SAM" id="MobiDB-lite"/>
    </source>
</evidence>
<feature type="region of interest" description="Disordered" evidence="1">
    <location>
        <begin position="340"/>
        <end position="364"/>
    </location>
</feature>
<protein>
    <recommendedName>
        <fullName evidence="3">DUF6545 domain-containing protein</fullName>
    </recommendedName>
</protein>
<feature type="transmembrane region" description="Helical" evidence="2">
    <location>
        <begin position="108"/>
        <end position="128"/>
    </location>
</feature>
<keyword evidence="5" id="KW-1185">Reference proteome</keyword>
<feature type="domain" description="DUF6545" evidence="3">
    <location>
        <begin position="246"/>
        <end position="377"/>
    </location>
</feature>
<accession>A0ABX1ALM3</accession>
<feature type="transmembrane region" description="Helical" evidence="2">
    <location>
        <begin position="176"/>
        <end position="196"/>
    </location>
</feature>
<feature type="transmembrane region" description="Helical" evidence="2">
    <location>
        <begin position="140"/>
        <end position="164"/>
    </location>
</feature>
<feature type="transmembrane region" description="Helical" evidence="2">
    <location>
        <begin position="67"/>
        <end position="87"/>
    </location>
</feature>
<keyword evidence="2" id="KW-1133">Transmembrane helix</keyword>
<feature type="transmembrane region" description="Helical" evidence="2">
    <location>
        <begin position="6"/>
        <end position="23"/>
    </location>
</feature>
<feature type="transmembrane region" description="Helical" evidence="2">
    <location>
        <begin position="216"/>
        <end position="242"/>
    </location>
</feature>
<dbReference type="InterPro" id="IPR050039">
    <property type="entry name" value="MAB_1171c-like"/>
</dbReference>
<dbReference type="Pfam" id="PF20182">
    <property type="entry name" value="DUF6545"/>
    <property type="match status" value="1"/>
</dbReference>